<protein>
    <submittedName>
        <fullName evidence="3">Uncharacterized protein</fullName>
    </submittedName>
</protein>
<dbReference type="GO" id="GO:0005737">
    <property type="term" value="C:cytoplasm"/>
    <property type="evidence" value="ECO:0007669"/>
    <property type="project" value="TreeGrafter"/>
</dbReference>
<feature type="transmembrane region" description="Helical" evidence="1">
    <location>
        <begin position="236"/>
        <end position="257"/>
    </location>
</feature>
<keyword evidence="2" id="KW-1185">Reference proteome</keyword>
<keyword evidence="1" id="KW-1133">Transmembrane helix</keyword>
<proteinExistence type="predicted"/>
<sequence>MIPRWEYPDGGTQVELLTWRENVVMIEVPMLELNNLNEYELDHALCLEIRSRALALQIQWIVVDVNNRFLLEHQLSPASIPILLSTLHCHPSRKLLKESLSDLFYFLRFPMLPSRFRESLNGWITELGSVLLKACTTDDQMFLLCQVLRSPSPLKPWAIPLIQTFITSPSLNMDTAMHSFVALMSILMNTINSREQFLTRITKFYAGDDSWNVVDDEGDLNSTHMFDLTETDLIQLLAQFLFVHYFLFASNISLLFIRVTVSKCCFPLSPSH</sequence>
<dbReference type="PANTHER" id="PTHR31139">
    <property type="entry name" value="ECTOPIC P GRANULES PROTEIN 5 HOMOLOG"/>
    <property type="match status" value="1"/>
</dbReference>
<keyword evidence="1" id="KW-0472">Membrane</keyword>
<dbReference type="GO" id="GO:0097352">
    <property type="term" value="P:autophagosome maturation"/>
    <property type="evidence" value="ECO:0007669"/>
    <property type="project" value="TreeGrafter"/>
</dbReference>
<dbReference type="InterPro" id="IPR051436">
    <property type="entry name" value="Autophagy-related_EPG5"/>
</dbReference>
<evidence type="ECO:0000313" key="2">
    <source>
        <dbReference type="Proteomes" id="UP000887574"/>
    </source>
</evidence>
<dbReference type="PANTHER" id="PTHR31139:SF4">
    <property type="entry name" value="ECTOPIC P GRANULES PROTEIN 5 HOMOLOG"/>
    <property type="match status" value="1"/>
</dbReference>
<keyword evidence="1" id="KW-0812">Transmembrane</keyword>
<reference evidence="3" key="1">
    <citation type="submission" date="2022-11" db="UniProtKB">
        <authorList>
            <consortium name="WormBaseParasite"/>
        </authorList>
    </citation>
    <scope>IDENTIFICATION</scope>
</reference>
<dbReference type="Proteomes" id="UP000887574">
    <property type="component" value="Unplaced"/>
</dbReference>
<evidence type="ECO:0000256" key="1">
    <source>
        <dbReference type="SAM" id="Phobius"/>
    </source>
</evidence>
<accession>A0A915D020</accession>
<dbReference type="AlphaFoldDB" id="A0A915D020"/>
<name>A0A915D020_9BILA</name>
<dbReference type="WBParaSite" id="jg14396">
    <property type="protein sequence ID" value="jg14396"/>
    <property type="gene ID" value="jg14396"/>
</dbReference>
<evidence type="ECO:0000313" key="3">
    <source>
        <dbReference type="WBParaSite" id="jg14396"/>
    </source>
</evidence>
<organism evidence="2 3">
    <name type="scientific">Ditylenchus dipsaci</name>
    <dbReference type="NCBI Taxonomy" id="166011"/>
    <lineage>
        <taxon>Eukaryota</taxon>
        <taxon>Metazoa</taxon>
        <taxon>Ecdysozoa</taxon>
        <taxon>Nematoda</taxon>
        <taxon>Chromadorea</taxon>
        <taxon>Rhabditida</taxon>
        <taxon>Tylenchina</taxon>
        <taxon>Tylenchomorpha</taxon>
        <taxon>Sphaerularioidea</taxon>
        <taxon>Anguinidae</taxon>
        <taxon>Anguininae</taxon>
        <taxon>Ditylenchus</taxon>
    </lineage>
</organism>